<sequence>MYGVVLTVVESQSNSSLSAQGRKSFTEDGTEKKGECSQRREKKGQWEKIYM</sequence>
<gene>
    <name evidence="2" type="ORF">GJ744_000311</name>
</gene>
<dbReference type="EMBL" id="JAACFV010000010">
    <property type="protein sequence ID" value="KAF7512744.1"/>
    <property type="molecule type" value="Genomic_DNA"/>
</dbReference>
<organism evidence="2 3">
    <name type="scientific">Endocarpon pusillum</name>
    <dbReference type="NCBI Taxonomy" id="364733"/>
    <lineage>
        <taxon>Eukaryota</taxon>
        <taxon>Fungi</taxon>
        <taxon>Dikarya</taxon>
        <taxon>Ascomycota</taxon>
        <taxon>Pezizomycotina</taxon>
        <taxon>Eurotiomycetes</taxon>
        <taxon>Chaetothyriomycetidae</taxon>
        <taxon>Verrucariales</taxon>
        <taxon>Verrucariaceae</taxon>
        <taxon>Endocarpon</taxon>
    </lineage>
</organism>
<proteinExistence type="predicted"/>
<name>A0A8H7AR06_9EURO</name>
<protein>
    <submittedName>
        <fullName evidence="2">Uncharacterized protein</fullName>
    </submittedName>
</protein>
<evidence type="ECO:0000313" key="3">
    <source>
        <dbReference type="Proteomes" id="UP000606974"/>
    </source>
</evidence>
<comment type="caution">
    <text evidence="2">The sequence shown here is derived from an EMBL/GenBank/DDBJ whole genome shotgun (WGS) entry which is preliminary data.</text>
</comment>
<keyword evidence="3" id="KW-1185">Reference proteome</keyword>
<evidence type="ECO:0000256" key="1">
    <source>
        <dbReference type="SAM" id="MobiDB-lite"/>
    </source>
</evidence>
<feature type="compositionally biased region" description="Basic and acidic residues" evidence="1">
    <location>
        <begin position="24"/>
        <end position="51"/>
    </location>
</feature>
<dbReference type="AlphaFoldDB" id="A0A8H7AR06"/>
<feature type="compositionally biased region" description="Polar residues" evidence="1">
    <location>
        <begin position="13"/>
        <end position="23"/>
    </location>
</feature>
<evidence type="ECO:0000313" key="2">
    <source>
        <dbReference type="EMBL" id="KAF7512744.1"/>
    </source>
</evidence>
<reference evidence="2" key="1">
    <citation type="submission" date="2020-02" db="EMBL/GenBank/DDBJ databases">
        <authorList>
            <person name="Palmer J.M."/>
        </authorList>
    </citation>
    <scope>NUCLEOTIDE SEQUENCE</scope>
    <source>
        <strain evidence="2">EPUS1.4</strain>
        <tissue evidence="2">Thallus</tissue>
    </source>
</reference>
<feature type="region of interest" description="Disordered" evidence="1">
    <location>
        <begin position="13"/>
        <end position="51"/>
    </location>
</feature>
<accession>A0A8H7AR06</accession>
<dbReference type="Proteomes" id="UP000606974">
    <property type="component" value="Unassembled WGS sequence"/>
</dbReference>